<accession>A0A8H6CMH0</accession>
<gene>
    <name evidence="10" type="ORF">HO133_008957</name>
</gene>
<dbReference type="GO" id="GO:0005634">
    <property type="term" value="C:nucleus"/>
    <property type="evidence" value="ECO:0007669"/>
    <property type="project" value="UniProtKB-SubCell"/>
</dbReference>
<dbReference type="CDD" id="cd20908">
    <property type="entry name" value="SUF4-like"/>
    <property type="match status" value="1"/>
</dbReference>
<evidence type="ECO:0000256" key="4">
    <source>
        <dbReference type="ARBA" id="ARBA00022833"/>
    </source>
</evidence>
<evidence type="ECO:0000256" key="3">
    <source>
        <dbReference type="ARBA" id="ARBA00022771"/>
    </source>
</evidence>
<keyword evidence="11" id="KW-1185">Reference proteome</keyword>
<feature type="compositionally biased region" description="Low complexity" evidence="7">
    <location>
        <begin position="279"/>
        <end position="302"/>
    </location>
</feature>
<feature type="compositionally biased region" description="Polar residues" evidence="7">
    <location>
        <begin position="247"/>
        <end position="269"/>
    </location>
</feature>
<feature type="compositionally biased region" description="Basic and acidic residues" evidence="7">
    <location>
        <begin position="554"/>
        <end position="578"/>
    </location>
</feature>
<evidence type="ECO:0000256" key="6">
    <source>
        <dbReference type="PROSITE-ProRule" id="PRU00042"/>
    </source>
</evidence>
<feature type="region of interest" description="Disordered" evidence="7">
    <location>
        <begin position="193"/>
        <end position="589"/>
    </location>
</feature>
<evidence type="ECO:0000313" key="11">
    <source>
        <dbReference type="Proteomes" id="UP000593566"/>
    </source>
</evidence>
<dbReference type="PROSITE" id="PS00028">
    <property type="entry name" value="ZINC_FINGER_C2H2_1"/>
    <property type="match status" value="1"/>
</dbReference>
<feature type="compositionally biased region" description="Pro residues" evidence="7">
    <location>
        <begin position="363"/>
        <end position="376"/>
    </location>
</feature>
<dbReference type="PANTHER" id="PTHR23215">
    <property type="entry name" value="ZINC FINGER PROTEIN 207"/>
    <property type="match status" value="1"/>
</dbReference>
<feature type="domain" description="C2H2-type" evidence="8">
    <location>
        <begin position="116"/>
        <end position="139"/>
    </location>
</feature>
<proteinExistence type="predicted"/>
<dbReference type="RefSeq" id="XP_037154645.1">
    <property type="nucleotide sequence ID" value="XM_037299819.1"/>
</dbReference>
<comment type="caution">
    <text evidence="10">The sequence shown here is derived from an EMBL/GenBank/DDBJ whole genome shotgun (WGS) entry which is preliminary data.</text>
</comment>
<evidence type="ECO:0000259" key="9">
    <source>
        <dbReference type="PROSITE" id="PS50808"/>
    </source>
</evidence>
<dbReference type="FunFam" id="3.30.160.60:FF:000354">
    <property type="entry name" value="C2H2 finger domain-containing protein"/>
    <property type="match status" value="1"/>
</dbReference>
<comment type="subcellular location">
    <subcellularLocation>
        <location evidence="1">Nucleus</location>
    </subcellularLocation>
</comment>
<feature type="compositionally biased region" description="Basic and acidic residues" evidence="7">
    <location>
        <begin position="208"/>
        <end position="230"/>
    </location>
</feature>
<protein>
    <submittedName>
        <fullName evidence="10">Uncharacterized protein</fullName>
    </submittedName>
</protein>
<evidence type="ECO:0000256" key="7">
    <source>
        <dbReference type="SAM" id="MobiDB-lite"/>
    </source>
</evidence>
<dbReference type="Gene3D" id="3.30.160.60">
    <property type="entry name" value="Classic Zinc Finger"/>
    <property type="match status" value="1"/>
</dbReference>
<feature type="compositionally biased region" description="Low complexity" evidence="7">
    <location>
        <begin position="412"/>
        <end position="425"/>
    </location>
</feature>
<evidence type="ECO:0000259" key="8">
    <source>
        <dbReference type="PROSITE" id="PS50157"/>
    </source>
</evidence>
<dbReference type="InterPro" id="IPR013087">
    <property type="entry name" value="Znf_C2H2_type"/>
</dbReference>
<feature type="compositionally biased region" description="Pro residues" evidence="7">
    <location>
        <begin position="400"/>
        <end position="411"/>
    </location>
</feature>
<dbReference type="GO" id="GO:0003677">
    <property type="term" value="F:DNA binding"/>
    <property type="evidence" value="ECO:0007669"/>
    <property type="project" value="InterPro"/>
</dbReference>
<dbReference type="PROSITE" id="PS50808">
    <property type="entry name" value="ZF_BED"/>
    <property type="match status" value="1"/>
</dbReference>
<keyword evidence="4" id="KW-0862">Zinc</keyword>
<evidence type="ECO:0000256" key="5">
    <source>
        <dbReference type="ARBA" id="ARBA00023242"/>
    </source>
</evidence>
<name>A0A8H6CMH0_9LECA</name>
<dbReference type="GO" id="GO:0008270">
    <property type="term" value="F:zinc ion binding"/>
    <property type="evidence" value="ECO:0007669"/>
    <property type="project" value="UniProtKB-KW"/>
</dbReference>
<feature type="compositionally biased region" description="Pro residues" evidence="7">
    <location>
        <begin position="315"/>
        <end position="329"/>
    </location>
</feature>
<sequence>MPVEDKSRHREMFVLITIEMNSHSLSASVALNLISAIPSSSWTLLRALQPFASELAYTLCRYRSPLEKPLTQQAMGKAKRKHPDIEETLARPWCYYCERDFDDLKILINHQKAKHFKCERCARRLNTAGGLSVHMTQVHKETLTIIENALPNRSGLDVEIFGMEGIPDDVAQSHNQRVLQQFAQAEAERRAATGNLGPAGGGGPAKKPKFESPSDLKKRLAEHKAKKAVEEAAGISSGANTPGGMAQGNQSPGLGQSPGNYVSHPTTLFIQPRLSDFEQAGSPGYPPQQQQQQQMPFGGPPQNSSYSAFPQPYAQQPPPFQQPQSPFPPQQQNFGPPQNQGFGPPQQFSQQGGPGFQPQFQNGPPPQFQNSPPPFHNGPSQFQSGPPPFQNGPPNQFQNGPPPFQNGPPPQFQNGPPNFQNGPYSGSPPPPYQQNQFQPPPNHTPSQHNIPQRPGSLPPAPGLPQRPSFGAPPVNAFQMQQMHQGQLPGPPIPTDHSHNAQQQHGQNGGLGGPAGSGPPPSSLPAPLSANATSLDDLVSGAAKDADKAAGAVETKTELPKVEEPAEEKKGKKEKDKNMKLIYSDNDVSPEEKMAQMPRYAFAPIG</sequence>
<dbReference type="GeneID" id="59337352"/>
<feature type="compositionally biased region" description="Low complexity" evidence="7">
    <location>
        <begin position="330"/>
        <end position="362"/>
    </location>
</feature>
<evidence type="ECO:0000256" key="2">
    <source>
        <dbReference type="ARBA" id="ARBA00022723"/>
    </source>
</evidence>
<feature type="compositionally biased region" description="Pro residues" evidence="7">
    <location>
        <begin position="426"/>
        <end position="443"/>
    </location>
</feature>
<dbReference type="PROSITE" id="PS50157">
    <property type="entry name" value="ZINC_FINGER_C2H2_2"/>
    <property type="match status" value="1"/>
</dbReference>
<keyword evidence="2" id="KW-0479">Metal-binding</keyword>
<dbReference type="AlphaFoldDB" id="A0A8H6CMH0"/>
<dbReference type="EMBL" id="JACCJB010000006">
    <property type="protein sequence ID" value="KAF6226092.1"/>
    <property type="molecule type" value="Genomic_DNA"/>
</dbReference>
<evidence type="ECO:0000256" key="1">
    <source>
        <dbReference type="ARBA" id="ARBA00004123"/>
    </source>
</evidence>
<organism evidence="10 11">
    <name type="scientific">Letharia lupina</name>
    <dbReference type="NCBI Taxonomy" id="560253"/>
    <lineage>
        <taxon>Eukaryota</taxon>
        <taxon>Fungi</taxon>
        <taxon>Dikarya</taxon>
        <taxon>Ascomycota</taxon>
        <taxon>Pezizomycotina</taxon>
        <taxon>Lecanoromycetes</taxon>
        <taxon>OSLEUM clade</taxon>
        <taxon>Lecanoromycetidae</taxon>
        <taxon>Lecanorales</taxon>
        <taxon>Lecanorineae</taxon>
        <taxon>Parmeliaceae</taxon>
        <taxon>Letharia</taxon>
    </lineage>
</organism>
<dbReference type="PANTHER" id="PTHR23215:SF0">
    <property type="entry name" value="BUB3-INTERACTING AND GLEBS MOTIF-CONTAINING PROTEIN ZNF207"/>
    <property type="match status" value="1"/>
</dbReference>
<keyword evidence="3 6" id="KW-0863">Zinc-finger</keyword>
<reference evidence="10 11" key="1">
    <citation type="journal article" date="2020" name="Genomics">
        <title>Complete, high-quality genomes from long-read metagenomic sequencing of two wolf lichen thalli reveals enigmatic genome architecture.</title>
        <authorList>
            <person name="McKenzie S.K."/>
            <person name="Walston R.F."/>
            <person name="Allen J.L."/>
        </authorList>
    </citation>
    <scope>NUCLEOTIDE SEQUENCE [LARGE SCALE GENOMIC DNA]</scope>
    <source>
        <strain evidence="10">WasteWater1</strain>
    </source>
</reference>
<dbReference type="Proteomes" id="UP000593566">
    <property type="component" value="Unassembled WGS sequence"/>
</dbReference>
<feature type="domain" description="BED-type" evidence="9">
    <location>
        <begin position="87"/>
        <end position="146"/>
    </location>
</feature>
<feature type="compositionally biased region" description="Gly residues" evidence="7">
    <location>
        <begin position="506"/>
        <end position="515"/>
    </location>
</feature>
<evidence type="ECO:0000313" key="10">
    <source>
        <dbReference type="EMBL" id="KAF6226092.1"/>
    </source>
</evidence>
<keyword evidence="5" id="KW-0539">Nucleus</keyword>
<dbReference type="InterPro" id="IPR003656">
    <property type="entry name" value="Znf_BED"/>
</dbReference>